<dbReference type="Proteomes" id="UP001596306">
    <property type="component" value="Unassembled WGS sequence"/>
</dbReference>
<name>A0ABW1VCW1_9MICO</name>
<dbReference type="RefSeq" id="WP_386726638.1">
    <property type="nucleotide sequence ID" value="NZ_JBHSTP010000001.1"/>
</dbReference>
<evidence type="ECO:0000313" key="3">
    <source>
        <dbReference type="Proteomes" id="UP001596306"/>
    </source>
</evidence>
<evidence type="ECO:0000313" key="2">
    <source>
        <dbReference type="EMBL" id="MFC6354772.1"/>
    </source>
</evidence>
<feature type="region of interest" description="Disordered" evidence="1">
    <location>
        <begin position="41"/>
        <end position="78"/>
    </location>
</feature>
<dbReference type="Pfam" id="PF13822">
    <property type="entry name" value="ACC_epsilon"/>
    <property type="match status" value="1"/>
</dbReference>
<keyword evidence="3" id="KW-1185">Reference proteome</keyword>
<gene>
    <name evidence="2" type="ORF">ACFQB0_01415</name>
</gene>
<organism evidence="2 3">
    <name type="scientific">Luethyella okanaganae</name>
    <dbReference type="NCBI Taxonomy" id="69372"/>
    <lineage>
        <taxon>Bacteria</taxon>
        <taxon>Bacillati</taxon>
        <taxon>Actinomycetota</taxon>
        <taxon>Actinomycetes</taxon>
        <taxon>Micrococcales</taxon>
        <taxon>Microbacteriaceae</taxon>
        <taxon>Luethyella</taxon>
    </lineage>
</organism>
<accession>A0ABW1VCW1</accession>
<protein>
    <submittedName>
        <fullName evidence="2">Acyl-CoA carboxylase subunit epsilon</fullName>
    </submittedName>
</protein>
<dbReference type="InterPro" id="IPR032716">
    <property type="entry name" value="ACC_epsilon"/>
</dbReference>
<dbReference type="EMBL" id="JBHSTP010000001">
    <property type="protein sequence ID" value="MFC6354772.1"/>
    <property type="molecule type" value="Genomic_DNA"/>
</dbReference>
<proteinExistence type="predicted"/>
<sequence>MAAFEKPDAFEPSEICFVTRGVTQEEVAAVTAVLSGMLQTESDLRSRPDRGQSAWQRSQRGVRSPIVPGHGAWRSFPD</sequence>
<reference evidence="3" key="1">
    <citation type="journal article" date="2019" name="Int. J. Syst. Evol. Microbiol.">
        <title>The Global Catalogue of Microorganisms (GCM) 10K type strain sequencing project: providing services to taxonomists for standard genome sequencing and annotation.</title>
        <authorList>
            <consortium name="The Broad Institute Genomics Platform"/>
            <consortium name="The Broad Institute Genome Sequencing Center for Infectious Disease"/>
            <person name="Wu L."/>
            <person name="Ma J."/>
        </authorList>
    </citation>
    <scope>NUCLEOTIDE SEQUENCE [LARGE SCALE GENOMIC DNA]</scope>
    <source>
        <strain evidence="3">CCUG 43304</strain>
    </source>
</reference>
<comment type="caution">
    <text evidence="2">The sequence shown here is derived from an EMBL/GenBank/DDBJ whole genome shotgun (WGS) entry which is preliminary data.</text>
</comment>
<evidence type="ECO:0000256" key="1">
    <source>
        <dbReference type="SAM" id="MobiDB-lite"/>
    </source>
</evidence>